<reference evidence="1 2" key="1">
    <citation type="journal article" date="2019" name="Int. J. Syst. Evol. Microbiol.">
        <title>The Global Catalogue of Microorganisms (GCM) 10K type strain sequencing project: providing services to taxonomists for standard genome sequencing and annotation.</title>
        <authorList>
            <consortium name="The Broad Institute Genomics Platform"/>
            <consortium name="The Broad Institute Genome Sequencing Center for Infectious Disease"/>
            <person name="Wu L."/>
            <person name="Ma J."/>
        </authorList>
    </citation>
    <scope>NUCLEOTIDE SEQUENCE [LARGE SCALE GENOMIC DNA]</scope>
    <source>
        <strain evidence="1 2">CGMCC 1.12543</strain>
    </source>
</reference>
<keyword evidence="2" id="KW-1185">Reference proteome</keyword>
<dbReference type="RefSeq" id="WP_247414796.1">
    <property type="nucleotide sequence ID" value="NZ_JALLGW010000001.1"/>
</dbReference>
<name>A0ABD5RMP5_9EURY</name>
<accession>A0ABD5RMP5</accession>
<comment type="caution">
    <text evidence="1">The sequence shown here is derived from an EMBL/GenBank/DDBJ whole genome shotgun (WGS) entry which is preliminary data.</text>
</comment>
<organism evidence="1 2">
    <name type="scientific">Halomarina salina</name>
    <dbReference type="NCBI Taxonomy" id="1872699"/>
    <lineage>
        <taxon>Archaea</taxon>
        <taxon>Methanobacteriati</taxon>
        <taxon>Methanobacteriota</taxon>
        <taxon>Stenosarchaea group</taxon>
        <taxon>Halobacteria</taxon>
        <taxon>Halobacteriales</taxon>
        <taxon>Natronomonadaceae</taxon>
        <taxon>Halomarina</taxon>
    </lineage>
</organism>
<evidence type="ECO:0000313" key="2">
    <source>
        <dbReference type="Proteomes" id="UP001596099"/>
    </source>
</evidence>
<dbReference type="EMBL" id="JBHSQH010000001">
    <property type="protein sequence ID" value="MFC5971917.1"/>
    <property type="molecule type" value="Genomic_DNA"/>
</dbReference>
<dbReference type="InterPro" id="IPR015797">
    <property type="entry name" value="NUDIX_hydrolase-like_dom_sf"/>
</dbReference>
<evidence type="ECO:0000313" key="1">
    <source>
        <dbReference type="EMBL" id="MFC5971917.1"/>
    </source>
</evidence>
<evidence type="ECO:0008006" key="3">
    <source>
        <dbReference type="Google" id="ProtNLM"/>
    </source>
</evidence>
<gene>
    <name evidence="1" type="ORF">ACFPYI_11295</name>
</gene>
<sequence length="165" mass="18279">MDALTDPETLRDRDDVEYVEKSPEVHQHHYDLFESAAGTTIAGLTDDAGRVCLLEHEAVDLPALCYTVVDPGDDYVAGARDIVETSTGVEATIDDVRRVRRCTYRSEDGEETTSHDVVFAASPVDSTDLDPEAGHDWTAAWRDPATLDLPDEEDNDVLDDIRLFL</sequence>
<protein>
    <recommendedName>
        <fullName evidence="3">Nudix hydrolase domain-containing protein</fullName>
    </recommendedName>
</protein>
<dbReference type="Proteomes" id="UP001596099">
    <property type="component" value="Unassembled WGS sequence"/>
</dbReference>
<dbReference type="AlphaFoldDB" id="A0ABD5RMP5"/>
<proteinExistence type="predicted"/>
<dbReference type="SUPFAM" id="SSF55811">
    <property type="entry name" value="Nudix"/>
    <property type="match status" value="1"/>
</dbReference>